<proteinExistence type="inferred from homology"/>
<feature type="transmembrane region" description="Helical" evidence="12">
    <location>
        <begin position="78"/>
        <end position="99"/>
    </location>
</feature>
<evidence type="ECO:0000256" key="1">
    <source>
        <dbReference type="ARBA" id="ARBA00004477"/>
    </source>
</evidence>
<feature type="transmembrane region" description="Helical" evidence="12">
    <location>
        <begin position="147"/>
        <end position="167"/>
    </location>
</feature>
<accession>A0AA43QMD2</accession>
<dbReference type="InterPro" id="IPR005599">
    <property type="entry name" value="GPI_mannosylTrfase"/>
</dbReference>
<evidence type="ECO:0000256" key="4">
    <source>
        <dbReference type="ARBA" id="ARBA00022676"/>
    </source>
</evidence>
<dbReference type="EMBL" id="JAPUFD010000007">
    <property type="protein sequence ID" value="MDI1488259.1"/>
    <property type="molecule type" value="Genomic_DNA"/>
</dbReference>
<evidence type="ECO:0000256" key="8">
    <source>
        <dbReference type="ARBA" id="ARBA00022989"/>
    </source>
</evidence>
<protein>
    <recommendedName>
        <fullName evidence="12">Mannosyltransferase</fullName>
        <ecNumber evidence="12">2.4.1.-</ecNumber>
    </recommendedName>
</protein>
<comment type="subcellular location">
    <subcellularLocation>
        <location evidence="1 12">Endoplasmic reticulum membrane</location>
        <topology evidence="1 12">Multi-pass membrane protein</topology>
    </subcellularLocation>
</comment>
<dbReference type="GO" id="GO:0052917">
    <property type="term" value="F:dol-P-Man:Man(7)GlcNAc(2)-PP-Dol alpha-1,6-mannosyltransferase activity"/>
    <property type="evidence" value="ECO:0007669"/>
    <property type="project" value="UniProtKB-EC"/>
</dbReference>
<comment type="pathway">
    <text evidence="2">Protein modification; protein glycosylation.</text>
</comment>
<feature type="transmembrane region" description="Helical" evidence="12">
    <location>
        <begin position="227"/>
        <end position="248"/>
    </location>
</feature>
<evidence type="ECO:0000256" key="10">
    <source>
        <dbReference type="ARBA" id="ARBA00044721"/>
    </source>
</evidence>
<gene>
    <name evidence="13" type="primary">ECM39</name>
    <name evidence="13" type="ORF">OHK93_007533</name>
</gene>
<keyword evidence="8 12" id="KW-1133">Transmembrane helix</keyword>
<evidence type="ECO:0000256" key="2">
    <source>
        <dbReference type="ARBA" id="ARBA00004922"/>
    </source>
</evidence>
<reference evidence="13" key="1">
    <citation type="journal article" date="2023" name="Genome Biol. Evol.">
        <title>First Whole Genome Sequence and Flow Cytometry Genome Size Data for the Lichen-Forming Fungus Ramalina farinacea (Ascomycota).</title>
        <authorList>
            <person name="Llewellyn T."/>
            <person name="Mian S."/>
            <person name="Hill R."/>
            <person name="Leitch I.J."/>
            <person name="Gaya E."/>
        </authorList>
    </citation>
    <scope>NUCLEOTIDE SEQUENCE</scope>
    <source>
        <strain evidence="13">LIQ254RAFAR</strain>
    </source>
</reference>
<keyword evidence="6 12" id="KW-0812">Transmembrane</keyword>
<dbReference type="GO" id="GO:0005789">
    <property type="term" value="C:endoplasmic reticulum membrane"/>
    <property type="evidence" value="ECO:0007669"/>
    <property type="project" value="UniProtKB-SubCell"/>
</dbReference>
<feature type="transmembrane region" description="Helical" evidence="12">
    <location>
        <begin position="195"/>
        <end position="215"/>
    </location>
</feature>
<keyword evidence="9 12" id="KW-0472">Membrane</keyword>
<dbReference type="PANTHER" id="PTHR22760:SF1">
    <property type="entry name" value="DOL-P-MAN:MAN(7)GLCNAC(2)-PP-DOL ALPHA-1,6-MANNOSYLTRANSFERASE"/>
    <property type="match status" value="1"/>
</dbReference>
<sequence>MYYTSRTLPNFFAFGLTTLAARNLLPLAGRRPTSRSSRNRQVFALSLLTAAGIIFRSELALLLAAHTLYLHFHPHIQLPLPTILTTGIISATSSLALTIPIDTFFWRSPQPLWPELSGFIYNVYNGQSLNWGTSPWHFYLTSSLPRLLFNPFILLACIPFTLLSPLLRPPALAILTPNLAYILLYSLQPHKEWRFIIYTIPPLTAVAAAGASWIWTRRAKSLYYRGLALMLVASTLAAFLASAGMLAISRQNYPGAEALLRLHGLVIPETDPRPVRRVHMDTLACMTGITRFLEIPPPLSSPPPLAAATGTNVSSLSPSGPLWLYSKTESPSQLLDPTFWRTIDYALTSTPHLVIGSWEVLGTVSAYAGLALSPPTESPHLLPEQTEFEKWMQMLQDADVGKSRMERLGDRVGKVWGWVERVMRRRVTGGWWVKVRREEVLRILKRVEERGEWGVRWEMEMEVGEGERGPIVGVDDEGGG</sequence>
<comment type="caution">
    <text evidence="13">The sequence shown here is derived from an EMBL/GenBank/DDBJ whole genome shotgun (WGS) entry which is preliminary data.</text>
</comment>
<dbReference type="EC" id="2.4.1.-" evidence="12"/>
<evidence type="ECO:0000256" key="6">
    <source>
        <dbReference type="ARBA" id="ARBA00022692"/>
    </source>
</evidence>
<keyword evidence="5 13" id="KW-0808">Transferase</keyword>
<keyword evidence="4 12" id="KW-0328">Glycosyltransferase</keyword>
<organism evidence="13 14">
    <name type="scientific">Ramalina farinacea</name>
    <dbReference type="NCBI Taxonomy" id="258253"/>
    <lineage>
        <taxon>Eukaryota</taxon>
        <taxon>Fungi</taxon>
        <taxon>Dikarya</taxon>
        <taxon>Ascomycota</taxon>
        <taxon>Pezizomycotina</taxon>
        <taxon>Lecanoromycetes</taxon>
        <taxon>OSLEUM clade</taxon>
        <taxon>Lecanoromycetidae</taxon>
        <taxon>Lecanorales</taxon>
        <taxon>Lecanorineae</taxon>
        <taxon>Ramalinaceae</taxon>
        <taxon>Ramalina</taxon>
    </lineage>
</organism>
<comment type="similarity">
    <text evidence="3 12">Belongs to the glycosyltransferase 22 family.</text>
</comment>
<dbReference type="Proteomes" id="UP001161017">
    <property type="component" value="Unassembled WGS sequence"/>
</dbReference>
<evidence type="ECO:0000313" key="13">
    <source>
        <dbReference type="EMBL" id="MDI1488259.1"/>
    </source>
</evidence>
<dbReference type="AlphaFoldDB" id="A0AA43QMD2"/>
<evidence type="ECO:0000256" key="11">
    <source>
        <dbReference type="ARBA" id="ARBA00048899"/>
    </source>
</evidence>
<dbReference type="Pfam" id="PF03901">
    <property type="entry name" value="Glyco_transf_22"/>
    <property type="match status" value="1"/>
</dbReference>
<comment type="function">
    <text evidence="10">Mannosyltransferase that operates in the biosynthetic pathway of dolichol-linked oligosaccharides, the glycan precursors employed in protein asparagine (N)-glycosylation. The assembly of dolichol-linked oligosaccharides begins on the cytosolic side of the endoplasmic reticulum membrane and finishes in its lumen. The sequential addition of sugars to dolichol pyrophosphate produces dolichol-linked oligosaccharides containing fourteen sugars, including two GlcNAcs, nine mannoses and three glucoses. Once assembled, the oligosaccharide is transferred from the lipid to nascent proteins by oligosaccharyltransferases. In the lumen of the endoplasmic reticulum, adds the eighth mannose residue in an alpha-1,6 linkage onto Man(7)GlcNAc(2)-PP-dolichol to produce Man(8)GlcNAc(2)-PP-dolichol.</text>
</comment>
<dbReference type="GO" id="GO:0006487">
    <property type="term" value="P:protein N-linked glycosylation"/>
    <property type="evidence" value="ECO:0007669"/>
    <property type="project" value="TreeGrafter"/>
</dbReference>
<evidence type="ECO:0000256" key="5">
    <source>
        <dbReference type="ARBA" id="ARBA00022679"/>
    </source>
</evidence>
<evidence type="ECO:0000256" key="12">
    <source>
        <dbReference type="RuleBase" id="RU363075"/>
    </source>
</evidence>
<name>A0AA43QMD2_9LECA</name>
<keyword evidence="14" id="KW-1185">Reference proteome</keyword>
<evidence type="ECO:0000256" key="7">
    <source>
        <dbReference type="ARBA" id="ARBA00022824"/>
    </source>
</evidence>
<evidence type="ECO:0000313" key="14">
    <source>
        <dbReference type="Proteomes" id="UP001161017"/>
    </source>
</evidence>
<feature type="transmembrane region" description="Helical" evidence="12">
    <location>
        <begin position="42"/>
        <end position="66"/>
    </location>
</feature>
<evidence type="ECO:0000256" key="3">
    <source>
        <dbReference type="ARBA" id="ARBA00007063"/>
    </source>
</evidence>
<evidence type="ECO:0000256" key="9">
    <source>
        <dbReference type="ARBA" id="ARBA00023136"/>
    </source>
</evidence>
<dbReference type="PANTHER" id="PTHR22760">
    <property type="entry name" value="GLYCOSYLTRANSFERASE"/>
    <property type="match status" value="1"/>
</dbReference>
<keyword evidence="7 12" id="KW-0256">Endoplasmic reticulum</keyword>
<comment type="catalytic activity">
    <reaction evidence="11">
        <text>an alpha-D-Man-(1-&gt;2)-alpha-D-Man-(1-&gt;2)-alpha-D-Man-(1-&gt;3)-[alpha-D-Man-(1-&gt;2)-alpha-D-Man-(1-&gt;3)-alpha-D-Man-(1-&gt;6)]-beta-D-Man-(1-&gt;4)-beta-D-GlcNAc-(1-&gt;4)-alpha-D-GlcNAc-diphospho-di-trans,poly-cis-dolichol + a di-trans,poly-cis-dolichyl beta-D-mannosyl phosphate = an alpha-D-Man-(1-&gt;2)-alpha-D-Man-(1-&gt;2)-alpha-D-Man-(1-&gt;3)-[alpha-D-Man-(1-&gt;2)-alpha-D-Man-(1-&gt;3)-[alpha-D-Man-(1-&gt;6)]-alpha-D-Man-(1-&gt;6)]-beta-D-Man-(1-&gt;4)-beta-D-GlcNAc-(1-&gt;4)-alpha-D-GlcNAc-diphospho-di-trans,poly-cis-dolichol + a di-trans,poly-cis-dolichyl phosphate + H(+)</text>
        <dbReference type="Rhea" id="RHEA:29535"/>
        <dbReference type="Rhea" id="RHEA-COMP:19498"/>
        <dbReference type="Rhea" id="RHEA-COMP:19501"/>
        <dbReference type="Rhea" id="RHEA-COMP:19518"/>
        <dbReference type="Rhea" id="RHEA-COMP:19519"/>
        <dbReference type="ChEBI" id="CHEBI:15378"/>
        <dbReference type="ChEBI" id="CHEBI:57683"/>
        <dbReference type="ChEBI" id="CHEBI:58211"/>
        <dbReference type="ChEBI" id="CHEBI:132517"/>
        <dbReference type="ChEBI" id="CHEBI:132519"/>
        <dbReference type="EC" id="2.4.1.260"/>
    </reaction>
    <physiologicalReaction direction="left-to-right" evidence="11">
        <dbReference type="Rhea" id="RHEA:29536"/>
    </physiologicalReaction>
</comment>